<name>A0A6G0T706_APHGL</name>
<evidence type="ECO:0000256" key="2">
    <source>
        <dbReference type="SAM" id="SignalP"/>
    </source>
</evidence>
<feature type="transmembrane region" description="Helical" evidence="1">
    <location>
        <begin position="157"/>
        <end position="174"/>
    </location>
</feature>
<feature type="chain" id="PRO_5026221145" evidence="2">
    <location>
        <begin position="26"/>
        <end position="284"/>
    </location>
</feature>
<keyword evidence="4" id="KW-1185">Reference proteome</keyword>
<evidence type="ECO:0000256" key="1">
    <source>
        <dbReference type="SAM" id="Phobius"/>
    </source>
</evidence>
<dbReference type="EMBL" id="VYZN01000054">
    <property type="protein sequence ID" value="KAE9526816.1"/>
    <property type="molecule type" value="Genomic_DNA"/>
</dbReference>
<keyword evidence="1" id="KW-1133">Transmembrane helix</keyword>
<dbReference type="InterPro" id="IPR012464">
    <property type="entry name" value="DUF1676"/>
</dbReference>
<sequence>MYHPPWSPLRLACLYLIAGAEVLLAADNVVTSTPIQENPQARCSNNYTMTCVKKDVLLFLDGLDAERSYEIYPGFTLFQRRSSSAGLLPTNESLDAANSTQLDHMIAKRLNDYVESIDLRVRLLNPINATARSVGNSMFERILPFLRMSRKKKDYHGLYWAAGTMAAVGVSALIALSSKALMTAGAALALAIYSCMKGGGGKSSGSLLTATLMEESSVVPHRQCAEAVVDISGMHNYPADVERYPGSRKTVDIVSPAMPVYRIHQASEDYSSSYGPTQSQAQYP</sequence>
<dbReference type="AlphaFoldDB" id="A0A6G0T706"/>
<proteinExistence type="predicted"/>
<comment type="caution">
    <text evidence="3">The sequence shown here is derived from an EMBL/GenBank/DDBJ whole genome shotgun (WGS) entry which is preliminary data.</text>
</comment>
<reference evidence="3 4" key="1">
    <citation type="submission" date="2019-08" db="EMBL/GenBank/DDBJ databases">
        <title>The genome of the soybean aphid Biotype 1, its phylome, world population structure and adaptation to the North American continent.</title>
        <authorList>
            <person name="Giordano R."/>
            <person name="Donthu R.K."/>
            <person name="Hernandez A.G."/>
            <person name="Wright C.L."/>
            <person name="Zimin A.V."/>
        </authorList>
    </citation>
    <scope>NUCLEOTIDE SEQUENCE [LARGE SCALE GENOMIC DNA]</scope>
    <source>
        <tissue evidence="3">Whole aphids</tissue>
    </source>
</reference>
<dbReference type="PANTHER" id="PTHR21879">
    <property type="entry name" value="FI03362P-RELATED-RELATED"/>
    <property type="match status" value="1"/>
</dbReference>
<evidence type="ECO:0000313" key="3">
    <source>
        <dbReference type="EMBL" id="KAE9526816.1"/>
    </source>
</evidence>
<evidence type="ECO:0000313" key="4">
    <source>
        <dbReference type="Proteomes" id="UP000475862"/>
    </source>
</evidence>
<dbReference type="OrthoDB" id="6627399at2759"/>
<keyword evidence="2" id="KW-0732">Signal</keyword>
<feature type="signal peptide" evidence="2">
    <location>
        <begin position="1"/>
        <end position="25"/>
    </location>
</feature>
<keyword evidence="1" id="KW-0812">Transmembrane</keyword>
<accession>A0A6G0T706</accession>
<dbReference type="Proteomes" id="UP000475862">
    <property type="component" value="Unassembled WGS sequence"/>
</dbReference>
<dbReference type="PANTHER" id="PTHR21879:SF9">
    <property type="entry name" value="OSIRIS 16"/>
    <property type="match status" value="1"/>
</dbReference>
<dbReference type="GO" id="GO:0016020">
    <property type="term" value="C:membrane"/>
    <property type="evidence" value="ECO:0007669"/>
    <property type="project" value="TreeGrafter"/>
</dbReference>
<organism evidence="3 4">
    <name type="scientific">Aphis glycines</name>
    <name type="common">Soybean aphid</name>
    <dbReference type="NCBI Taxonomy" id="307491"/>
    <lineage>
        <taxon>Eukaryota</taxon>
        <taxon>Metazoa</taxon>
        <taxon>Ecdysozoa</taxon>
        <taxon>Arthropoda</taxon>
        <taxon>Hexapoda</taxon>
        <taxon>Insecta</taxon>
        <taxon>Pterygota</taxon>
        <taxon>Neoptera</taxon>
        <taxon>Paraneoptera</taxon>
        <taxon>Hemiptera</taxon>
        <taxon>Sternorrhyncha</taxon>
        <taxon>Aphidomorpha</taxon>
        <taxon>Aphidoidea</taxon>
        <taxon>Aphididae</taxon>
        <taxon>Aphidini</taxon>
        <taxon>Aphis</taxon>
        <taxon>Aphis</taxon>
    </lineage>
</organism>
<protein>
    <submittedName>
        <fullName evidence="3">Uncharacterized protein</fullName>
    </submittedName>
</protein>
<keyword evidence="1" id="KW-0472">Membrane</keyword>
<gene>
    <name evidence="3" type="ORF">AGLY_013464</name>
</gene>
<dbReference type="Pfam" id="PF07898">
    <property type="entry name" value="DUF1676"/>
    <property type="match status" value="1"/>
</dbReference>